<dbReference type="EMBL" id="CP000934">
    <property type="protein sequence ID" value="ACE83684.1"/>
    <property type="molecule type" value="Genomic_DNA"/>
</dbReference>
<protein>
    <submittedName>
        <fullName evidence="2">Uncharacterized protein</fullName>
    </submittedName>
</protein>
<feature type="transmembrane region" description="Helical" evidence="1">
    <location>
        <begin position="20"/>
        <end position="42"/>
    </location>
</feature>
<dbReference type="Proteomes" id="UP000001036">
    <property type="component" value="Chromosome"/>
</dbReference>
<gene>
    <name evidence="2" type="ordered locus">CJA_3698</name>
</gene>
<evidence type="ECO:0000313" key="3">
    <source>
        <dbReference type="Proteomes" id="UP000001036"/>
    </source>
</evidence>
<proteinExistence type="predicted"/>
<evidence type="ECO:0000256" key="1">
    <source>
        <dbReference type="SAM" id="Phobius"/>
    </source>
</evidence>
<dbReference type="STRING" id="498211.CJA_3698"/>
<dbReference type="eggNOG" id="ENOG5030999">
    <property type="taxonomic scope" value="Bacteria"/>
</dbReference>
<keyword evidence="1" id="KW-1133">Transmembrane helix</keyword>
<keyword evidence="3" id="KW-1185">Reference proteome</keyword>
<keyword evidence="1" id="KW-0812">Transmembrane</keyword>
<name>B3PHV5_CELJU</name>
<evidence type="ECO:0000313" key="2">
    <source>
        <dbReference type="EMBL" id="ACE83684.1"/>
    </source>
</evidence>
<dbReference type="HOGENOM" id="CLU_1774049_0_0_6"/>
<dbReference type="AlphaFoldDB" id="B3PHV5"/>
<organism evidence="2 3">
    <name type="scientific">Cellvibrio japonicus (strain Ueda107)</name>
    <name type="common">Pseudomonas fluorescens subsp. cellulosa</name>
    <dbReference type="NCBI Taxonomy" id="498211"/>
    <lineage>
        <taxon>Bacteria</taxon>
        <taxon>Pseudomonadati</taxon>
        <taxon>Pseudomonadota</taxon>
        <taxon>Gammaproteobacteria</taxon>
        <taxon>Cellvibrionales</taxon>
        <taxon>Cellvibrionaceae</taxon>
        <taxon>Cellvibrio</taxon>
    </lineage>
</organism>
<keyword evidence="1" id="KW-0472">Membrane</keyword>
<dbReference type="KEGG" id="cja:CJA_3698"/>
<reference evidence="2 3" key="1">
    <citation type="journal article" date="2008" name="J. Bacteriol.">
        <title>Insights into plant cell wall degradation from the genome sequence of the soil bacterium Cellvibrio japonicus.</title>
        <authorList>
            <person name="Deboy R.T."/>
            <person name="Mongodin E.F."/>
            <person name="Fouts D.E."/>
            <person name="Tailford L.E."/>
            <person name="Khouri H."/>
            <person name="Emerson J.B."/>
            <person name="Mohamoud Y."/>
            <person name="Watkins K."/>
            <person name="Henrissat B."/>
            <person name="Gilbert H.J."/>
            <person name="Nelson K.E."/>
        </authorList>
    </citation>
    <scope>NUCLEOTIDE SEQUENCE [LARGE SCALE GENOMIC DNA]</scope>
    <source>
        <strain evidence="2 3">Ueda107</strain>
    </source>
</reference>
<feature type="transmembrane region" description="Helical" evidence="1">
    <location>
        <begin position="98"/>
        <end position="117"/>
    </location>
</feature>
<sequence length="146" mass="15925">MGQIGIYPGDARGYACASSLAFMVMRSFCHPIAFIALCFWLLANWGGAYAHLCFDGKEPPVSVHMEMMGGHLDHHDGELHQDADVNLLQSVVAKLSKIDLGLVLVALVVLALSATSYRPLLRPYVLLLPSVFPHSRPLLRAPPFTA</sequence>
<accession>B3PHV5</accession>